<proteinExistence type="predicted"/>
<evidence type="ECO:0000313" key="2">
    <source>
        <dbReference type="Proteomes" id="UP000694050"/>
    </source>
</evidence>
<protein>
    <submittedName>
        <fullName evidence="1">Uncharacterized protein</fullName>
    </submittedName>
</protein>
<gene>
    <name evidence="1" type="ORF">Forpe1208_v014981</name>
</gene>
<sequence length="203" mass="23230">MDRDPRMVEEINDVLTADAPYKDIAKIFARETELSHAGDKMAWVEGQMLGEADKETKAPISISEEFMFPGDHTDTRLSTSRGHLMGHYRPEGVGAGWGGYDEYYEWQANGQAINKDWVKQDDPDWRNKTTAPLIAVDEDGSEKVVYYSDNDVKLMHERPSELKTLQEKLWGEDTGEINRITSDQRAFRGHVSVRGGRMTTRFW</sequence>
<evidence type="ECO:0000313" key="1">
    <source>
        <dbReference type="EMBL" id="KAG7404847.1"/>
    </source>
</evidence>
<reference evidence="1" key="1">
    <citation type="submission" date="2021-04" db="EMBL/GenBank/DDBJ databases">
        <title>First draft genome resource for Brassicaceae pathogens Fusarium oxysporum f. sp. raphani and Fusarium oxysporum f. sp. rapae.</title>
        <authorList>
            <person name="Asai S."/>
        </authorList>
    </citation>
    <scope>NUCLEOTIDE SEQUENCE</scope>
    <source>
        <strain evidence="1">Tf1208</strain>
    </source>
</reference>
<dbReference type="AlphaFoldDB" id="A0A8J5NNM6"/>
<name>A0A8J5NNM6_FUSOX</name>
<comment type="caution">
    <text evidence="1">The sequence shown here is derived from an EMBL/GenBank/DDBJ whole genome shotgun (WGS) entry which is preliminary data.</text>
</comment>
<dbReference type="EMBL" id="JAELUQ010000012">
    <property type="protein sequence ID" value="KAG7404847.1"/>
    <property type="molecule type" value="Genomic_DNA"/>
</dbReference>
<dbReference type="Proteomes" id="UP000694050">
    <property type="component" value="Unassembled WGS sequence"/>
</dbReference>
<accession>A0A8J5NNM6</accession>
<organism evidence="1 2">
    <name type="scientific">Fusarium oxysporum f. sp. rapae</name>
    <dbReference type="NCBI Taxonomy" id="485398"/>
    <lineage>
        <taxon>Eukaryota</taxon>
        <taxon>Fungi</taxon>
        <taxon>Dikarya</taxon>
        <taxon>Ascomycota</taxon>
        <taxon>Pezizomycotina</taxon>
        <taxon>Sordariomycetes</taxon>
        <taxon>Hypocreomycetidae</taxon>
        <taxon>Hypocreales</taxon>
        <taxon>Nectriaceae</taxon>
        <taxon>Fusarium</taxon>
        <taxon>Fusarium oxysporum species complex</taxon>
    </lineage>
</organism>